<evidence type="ECO:0000313" key="18">
    <source>
        <dbReference type="EMBL" id="EHR36896.1"/>
    </source>
</evidence>
<evidence type="ECO:0000256" key="7">
    <source>
        <dbReference type="ARBA" id="ARBA00022989"/>
    </source>
</evidence>
<dbReference type="PANTHER" id="PTHR30474:SF2">
    <property type="entry name" value="PEPTIDOGLYCAN GLYCOSYLTRANSFERASE FTSW-RELATED"/>
    <property type="match status" value="1"/>
</dbReference>
<dbReference type="PATRIC" id="fig|883113.3.peg.1117"/>
<evidence type="ECO:0000256" key="11">
    <source>
        <dbReference type="ARBA" id="ARBA00038053"/>
    </source>
</evidence>
<keyword evidence="19" id="KW-1185">Reference proteome</keyword>
<keyword evidence="8 17" id="KW-0472">Membrane</keyword>
<dbReference type="GO" id="GO:0005886">
    <property type="term" value="C:plasma membrane"/>
    <property type="evidence" value="ECO:0007669"/>
    <property type="project" value="TreeGrafter"/>
</dbReference>
<protein>
    <recommendedName>
        <fullName evidence="12">Probable peptidoglycan glycosyltransferase FtsW</fullName>
        <ecNumber evidence="14">2.4.99.28</ecNumber>
    </recommendedName>
    <alternativeName>
        <fullName evidence="13">Cell division protein FtsW</fullName>
    </alternativeName>
    <alternativeName>
        <fullName evidence="10">Cell wall polymerase</fullName>
    </alternativeName>
    <alternativeName>
        <fullName evidence="9">Peptidoglycan polymerase</fullName>
    </alternativeName>
</protein>
<dbReference type="InterPro" id="IPR001182">
    <property type="entry name" value="FtsW/RodA"/>
</dbReference>
<keyword evidence="4 17" id="KW-0812">Transmembrane</keyword>
<dbReference type="Pfam" id="PF01098">
    <property type="entry name" value="FTSW_RODA_SPOVE"/>
    <property type="match status" value="1"/>
</dbReference>
<keyword evidence="2" id="KW-0328">Glycosyltransferase</keyword>
<evidence type="ECO:0000256" key="14">
    <source>
        <dbReference type="ARBA" id="ARBA00044770"/>
    </source>
</evidence>
<dbReference type="GO" id="GO:0015648">
    <property type="term" value="F:lipid-linked peptidoglycan transporter activity"/>
    <property type="evidence" value="ECO:0007669"/>
    <property type="project" value="TreeGrafter"/>
</dbReference>
<accession>H3NJT3</accession>
<dbReference type="GO" id="GO:0032153">
    <property type="term" value="C:cell division site"/>
    <property type="evidence" value="ECO:0007669"/>
    <property type="project" value="TreeGrafter"/>
</dbReference>
<dbReference type="PROSITE" id="PS00428">
    <property type="entry name" value="FTSW_RODA_SPOVE"/>
    <property type="match status" value="1"/>
</dbReference>
<evidence type="ECO:0000313" key="19">
    <source>
        <dbReference type="Proteomes" id="UP000006190"/>
    </source>
</evidence>
<evidence type="ECO:0000256" key="9">
    <source>
        <dbReference type="ARBA" id="ARBA00032370"/>
    </source>
</evidence>
<evidence type="ECO:0000256" key="12">
    <source>
        <dbReference type="ARBA" id="ARBA00041185"/>
    </source>
</evidence>
<dbReference type="RefSeq" id="WP_006309304.1">
    <property type="nucleotide sequence ID" value="NZ_JH601133.1"/>
</dbReference>
<comment type="caution">
    <text evidence="18">The sequence shown here is derived from an EMBL/GenBank/DDBJ whole genome shotgun (WGS) entry which is preliminary data.</text>
</comment>
<dbReference type="Proteomes" id="UP000006190">
    <property type="component" value="Unassembled WGS sequence"/>
</dbReference>
<feature type="transmembrane region" description="Helical" evidence="17">
    <location>
        <begin position="59"/>
        <end position="80"/>
    </location>
</feature>
<evidence type="ECO:0000256" key="3">
    <source>
        <dbReference type="ARBA" id="ARBA00022679"/>
    </source>
</evidence>
<comment type="function">
    <text evidence="16">Peptidoglycan polymerase that is essential for cell division.</text>
</comment>
<organism evidence="18 19">
    <name type="scientific">Facklamia languida CCUG 37842</name>
    <dbReference type="NCBI Taxonomy" id="883113"/>
    <lineage>
        <taxon>Bacteria</taxon>
        <taxon>Bacillati</taxon>
        <taxon>Bacillota</taxon>
        <taxon>Bacilli</taxon>
        <taxon>Lactobacillales</taxon>
        <taxon>Aerococcaceae</taxon>
        <taxon>Facklamia</taxon>
    </lineage>
</organism>
<name>H3NJT3_9LACT</name>
<comment type="similarity">
    <text evidence="11">Belongs to the SEDS family. FtsW subfamily.</text>
</comment>
<evidence type="ECO:0000256" key="1">
    <source>
        <dbReference type="ARBA" id="ARBA00004141"/>
    </source>
</evidence>
<evidence type="ECO:0000256" key="2">
    <source>
        <dbReference type="ARBA" id="ARBA00022676"/>
    </source>
</evidence>
<comment type="catalytic activity">
    <reaction evidence="15">
        <text>[GlcNAc-(1-&gt;4)-Mur2Ac(oyl-L-Ala-gamma-D-Glu-L-Lys-D-Ala-D-Ala)](n)-di-trans,octa-cis-undecaprenyl diphosphate + beta-D-GlcNAc-(1-&gt;4)-Mur2Ac(oyl-L-Ala-gamma-D-Glu-L-Lys-D-Ala-D-Ala)-di-trans,octa-cis-undecaprenyl diphosphate = [GlcNAc-(1-&gt;4)-Mur2Ac(oyl-L-Ala-gamma-D-Glu-L-Lys-D-Ala-D-Ala)](n+1)-di-trans,octa-cis-undecaprenyl diphosphate + di-trans,octa-cis-undecaprenyl diphosphate + H(+)</text>
        <dbReference type="Rhea" id="RHEA:23708"/>
        <dbReference type="Rhea" id="RHEA-COMP:9602"/>
        <dbReference type="Rhea" id="RHEA-COMP:9603"/>
        <dbReference type="ChEBI" id="CHEBI:15378"/>
        <dbReference type="ChEBI" id="CHEBI:58405"/>
        <dbReference type="ChEBI" id="CHEBI:60033"/>
        <dbReference type="ChEBI" id="CHEBI:78435"/>
        <dbReference type="EC" id="2.4.99.28"/>
    </reaction>
</comment>
<gene>
    <name evidence="18" type="ORF">HMPREF9708_01122</name>
</gene>
<dbReference type="GO" id="GO:0008360">
    <property type="term" value="P:regulation of cell shape"/>
    <property type="evidence" value="ECO:0007669"/>
    <property type="project" value="UniProtKB-KW"/>
</dbReference>
<keyword evidence="6" id="KW-0573">Peptidoglycan synthesis</keyword>
<dbReference type="OrthoDB" id="9812661at2"/>
<feature type="transmembrane region" description="Helical" evidence="17">
    <location>
        <begin position="338"/>
        <end position="356"/>
    </location>
</feature>
<keyword evidence="5" id="KW-0133">Cell shape</keyword>
<feature type="transmembrane region" description="Helical" evidence="17">
    <location>
        <begin position="100"/>
        <end position="117"/>
    </location>
</feature>
<evidence type="ECO:0000256" key="13">
    <source>
        <dbReference type="ARBA" id="ARBA00041418"/>
    </source>
</evidence>
<dbReference type="InterPro" id="IPR018365">
    <property type="entry name" value="Cell_cycle_FtsW-rel_CS"/>
</dbReference>
<evidence type="ECO:0000256" key="10">
    <source>
        <dbReference type="ARBA" id="ARBA00033270"/>
    </source>
</evidence>
<dbReference type="STRING" id="883113.HMPREF9708_01122"/>
<feature type="transmembrane region" description="Helical" evidence="17">
    <location>
        <begin position="129"/>
        <end position="147"/>
    </location>
</feature>
<feature type="transmembrane region" description="Helical" evidence="17">
    <location>
        <begin position="179"/>
        <end position="198"/>
    </location>
</feature>
<evidence type="ECO:0000256" key="16">
    <source>
        <dbReference type="ARBA" id="ARBA00049966"/>
    </source>
</evidence>
<evidence type="ECO:0000256" key="6">
    <source>
        <dbReference type="ARBA" id="ARBA00022984"/>
    </source>
</evidence>
<proteinExistence type="inferred from homology"/>
<dbReference type="EMBL" id="AGEG01000013">
    <property type="protein sequence ID" value="EHR36896.1"/>
    <property type="molecule type" value="Genomic_DNA"/>
</dbReference>
<evidence type="ECO:0000256" key="4">
    <source>
        <dbReference type="ARBA" id="ARBA00022692"/>
    </source>
</evidence>
<sequence>MITGLVGALLVISCVMVFSANLYTQPIRQVVVQGVAILIGLAGILVIRLIPNRWIDNKHFLNFLLLITTGLIMFASLFGVDGGGARSWIDLKIFKFQPSEVMKPLMVLTIARVITYTKRTYLLKYEKGAVSNYYIPLVLVVLSLILIGSQPDYGSVLILVGLGVAMAMLFLLPPKTNLLLVAGALVLIGLALGASRVFGDFLVNSNYHVFERIGIYINPFNYAQTDGFQIISSYLSFAKGGWFGLGLGQGHLKAILPAADTDFILAVIAEEFGFIGCSLVVLVLMTLIFYLLRVAATMNRRFHRVSIAGFALLLLIQTCVNVGGLCGLIPLTGVTLPFLSYGGTSMIINLTLIGFVQKMIAEERRMRQRAQMVKVERLV</sequence>
<dbReference type="eggNOG" id="COG0772">
    <property type="taxonomic scope" value="Bacteria"/>
</dbReference>
<reference evidence="18 19" key="1">
    <citation type="submission" date="2012-01" db="EMBL/GenBank/DDBJ databases">
        <title>The Genome Sequence of Facklamia languida CCUG 37842.</title>
        <authorList>
            <consortium name="The Broad Institute Genome Sequencing Platform"/>
            <person name="Earl A."/>
            <person name="Ward D."/>
            <person name="Feldgarden M."/>
            <person name="Gevers D."/>
            <person name="Huys G."/>
            <person name="Young S.K."/>
            <person name="Zeng Q."/>
            <person name="Gargeya S."/>
            <person name="Fitzgerald M."/>
            <person name="Haas B."/>
            <person name="Abouelleil A."/>
            <person name="Alvarado L."/>
            <person name="Arachchi H.M."/>
            <person name="Berlin A."/>
            <person name="Chapman S.B."/>
            <person name="Gearin G."/>
            <person name="Goldberg J."/>
            <person name="Griggs A."/>
            <person name="Gujja S."/>
            <person name="Hansen M."/>
            <person name="Heiman D."/>
            <person name="Howarth C."/>
            <person name="Larimer J."/>
            <person name="Lui A."/>
            <person name="MacDonald P.J.P."/>
            <person name="McCowen C."/>
            <person name="Montmayeur A."/>
            <person name="Murphy C."/>
            <person name="Neiman D."/>
            <person name="Pearson M."/>
            <person name="Priest M."/>
            <person name="Roberts A."/>
            <person name="Saif S."/>
            <person name="Shea T."/>
            <person name="Sisk P."/>
            <person name="Stolte C."/>
            <person name="Sykes S."/>
            <person name="Wortman J."/>
            <person name="Nusbaum C."/>
            <person name="Birren B."/>
        </authorList>
    </citation>
    <scope>NUCLEOTIDE SEQUENCE [LARGE SCALE GENOMIC DNA]</scope>
    <source>
        <strain evidence="18 19">CCUG 37842</strain>
    </source>
</reference>
<evidence type="ECO:0000256" key="17">
    <source>
        <dbReference type="SAM" id="Phobius"/>
    </source>
</evidence>
<dbReference type="GO" id="GO:0051301">
    <property type="term" value="P:cell division"/>
    <property type="evidence" value="ECO:0007669"/>
    <property type="project" value="InterPro"/>
</dbReference>
<feature type="transmembrane region" description="Helical" evidence="17">
    <location>
        <begin position="153"/>
        <end position="172"/>
    </location>
</feature>
<feature type="transmembrane region" description="Helical" evidence="17">
    <location>
        <begin position="29"/>
        <end position="47"/>
    </location>
</feature>
<keyword evidence="3" id="KW-0808">Transferase</keyword>
<dbReference type="HOGENOM" id="CLU_029243_1_2_9"/>
<evidence type="ECO:0000256" key="5">
    <source>
        <dbReference type="ARBA" id="ARBA00022960"/>
    </source>
</evidence>
<comment type="subcellular location">
    <subcellularLocation>
        <location evidence="1">Membrane</location>
        <topology evidence="1">Multi-pass membrane protein</topology>
    </subcellularLocation>
</comment>
<evidence type="ECO:0000256" key="15">
    <source>
        <dbReference type="ARBA" id="ARBA00049902"/>
    </source>
</evidence>
<dbReference type="EC" id="2.4.99.28" evidence="14"/>
<dbReference type="AlphaFoldDB" id="H3NJT3"/>
<dbReference type="GO" id="GO:0009252">
    <property type="term" value="P:peptidoglycan biosynthetic process"/>
    <property type="evidence" value="ECO:0007669"/>
    <property type="project" value="UniProtKB-KW"/>
</dbReference>
<feature type="transmembrane region" description="Helical" evidence="17">
    <location>
        <begin position="272"/>
        <end position="295"/>
    </location>
</feature>
<keyword evidence="7 17" id="KW-1133">Transmembrane helix</keyword>
<evidence type="ECO:0000256" key="8">
    <source>
        <dbReference type="ARBA" id="ARBA00023136"/>
    </source>
</evidence>
<dbReference type="PANTHER" id="PTHR30474">
    <property type="entry name" value="CELL CYCLE PROTEIN"/>
    <property type="match status" value="1"/>
</dbReference>
<dbReference type="GO" id="GO:0008955">
    <property type="term" value="F:peptidoglycan glycosyltransferase activity"/>
    <property type="evidence" value="ECO:0007669"/>
    <property type="project" value="UniProtKB-EC"/>
</dbReference>
<feature type="transmembrane region" description="Helical" evidence="17">
    <location>
        <begin position="307"/>
        <end position="332"/>
    </location>
</feature>